<evidence type="ECO:0000256" key="4">
    <source>
        <dbReference type="RuleBase" id="RU362132"/>
    </source>
</evidence>
<dbReference type="InterPro" id="IPR012000">
    <property type="entry name" value="Thiamin_PyroP_enz_cen_dom"/>
</dbReference>
<dbReference type="GO" id="GO:0000287">
    <property type="term" value="F:magnesium ion binding"/>
    <property type="evidence" value="ECO:0007669"/>
    <property type="project" value="InterPro"/>
</dbReference>
<name>A0A1H3FGN6_9ACTN</name>
<dbReference type="Pfam" id="PF02775">
    <property type="entry name" value="TPP_enzyme_C"/>
    <property type="match status" value="1"/>
</dbReference>
<dbReference type="GO" id="GO:0003984">
    <property type="term" value="F:acetolactate synthase activity"/>
    <property type="evidence" value="ECO:0007669"/>
    <property type="project" value="TreeGrafter"/>
</dbReference>
<keyword evidence="3 4" id="KW-0786">Thiamine pyrophosphate</keyword>
<dbReference type="GO" id="GO:0005948">
    <property type="term" value="C:acetolactate synthase complex"/>
    <property type="evidence" value="ECO:0007669"/>
    <property type="project" value="TreeGrafter"/>
</dbReference>
<dbReference type="InterPro" id="IPR012001">
    <property type="entry name" value="Thiamin_PyroP_enz_TPP-bd_dom"/>
</dbReference>
<gene>
    <name evidence="8" type="ORF">SAMN05444365_1017</name>
</gene>
<dbReference type="InterPro" id="IPR045229">
    <property type="entry name" value="TPP_enz"/>
</dbReference>
<evidence type="ECO:0000256" key="3">
    <source>
        <dbReference type="ARBA" id="ARBA00023052"/>
    </source>
</evidence>
<dbReference type="Gene3D" id="3.40.50.1220">
    <property type="entry name" value="TPP-binding domain"/>
    <property type="match status" value="1"/>
</dbReference>
<feature type="domain" description="Thiamine pyrophosphate enzyme central" evidence="5">
    <location>
        <begin position="201"/>
        <end position="324"/>
    </location>
</feature>
<evidence type="ECO:0000313" key="9">
    <source>
        <dbReference type="Proteomes" id="UP000242415"/>
    </source>
</evidence>
<dbReference type="PANTHER" id="PTHR18968">
    <property type="entry name" value="THIAMINE PYROPHOSPHATE ENZYMES"/>
    <property type="match status" value="1"/>
</dbReference>
<evidence type="ECO:0000259" key="5">
    <source>
        <dbReference type="Pfam" id="PF00205"/>
    </source>
</evidence>
<comment type="cofactor">
    <cofactor evidence="1">
        <name>thiamine diphosphate</name>
        <dbReference type="ChEBI" id="CHEBI:58937"/>
    </cofactor>
</comment>
<evidence type="ECO:0000259" key="7">
    <source>
        <dbReference type="Pfam" id="PF02776"/>
    </source>
</evidence>
<comment type="similarity">
    <text evidence="2 4">Belongs to the TPP enzyme family.</text>
</comment>
<dbReference type="InterPro" id="IPR011766">
    <property type="entry name" value="TPP_enzyme_TPP-bd"/>
</dbReference>
<dbReference type="SUPFAM" id="SSF52467">
    <property type="entry name" value="DHS-like NAD/FAD-binding domain"/>
    <property type="match status" value="1"/>
</dbReference>
<dbReference type="EMBL" id="FNPH01000001">
    <property type="protein sequence ID" value="SDX90283.1"/>
    <property type="molecule type" value="Genomic_DNA"/>
</dbReference>
<dbReference type="GO" id="GO:0050660">
    <property type="term" value="F:flavin adenine dinucleotide binding"/>
    <property type="evidence" value="ECO:0007669"/>
    <property type="project" value="TreeGrafter"/>
</dbReference>
<dbReference type="GO" id="GO:0009097">
    <property type="term" value="P:isoleucine biosynthetic process"/>
    <property type="evidence" value="ECO:0007669"/>
    <property type="project" value="TreeGrafter"/>
</dbReference>
<evidence type="ECO:0000313" key="8">
    <source>
        <dbReference type="EMBL" id="SDX90283.1"/>
    </source>
</evidence>
<dbReference type="OrthoDB" id="4959782at2"/>
<dbReference type="Pfam" id="PF02776">
    <property type="entry name" value="TPP_enzyme_N"/>
    <property type="match status" value="1"/>
</dbReference>
<dbReference type="Gene3D" id="3.40.50.970">
    <property type="match status" value="2"/>
</dbReference>
<keyword evidence="9" id="KW-1185">Reference proteome</keyword>
<dbReference type="GO" id="GO:0009099">
    <property type="term" value="P:L-valine biosynthetic process"/>
    <property type="evidence" value="ECO:0007669"/>
    <property type="project" value="TreeGrafter"/>
</dbReference>
<dbReference type="CDD" id="cd02004">
    <property type="entry name" value="TPP_BZL_OCoD_HPCL"/>
    <property type="match status" value="1"/>
</dbReference>
<protein>
    <submittedName>
        <fullName evidence="8">Acetolactate synthase-1/2/3 large subunit</fullName>
    </submittedName>
</protein>
<dbReference type="STRING" id="405436.SAMN05444365_1017"/>
<dbReference type="RefSeq" id="WP_091549840.1">
    <property type="nucleotide sequence ID" value="NZ_FNPH01000001.1"/>
</dbReference>
<sequence>MTERIEGHGGALAVAALRAAGVTEMFTLSGGHVFPLYDAAHQTVPGTDEAAMRIIDVRHEQSAVFAAEAVAKLQRRPGLAVLTAGPGVTNGISGLTSAYFNASPVLVMGGRAPAFRWGSGSLQEIDHLPLVAPVTKHAATVLATDEIPAAVTGALATALTPHRGPVFLDLPLEVVFSVAEATAPGAPVVDVVEPDPEEVGRAARLIAAAQRPVIIAGSDVYAGDAVAALREAAETLQVPVFTNGMGRGALPGHHPLAFAKARRTALRGADVVVVIGTPLDFRLGFGDFGAAQVVHIVDAPSQRATHVQPAVSPAGDLRLILSALADHTGDREDHSGWIADLRAAEDAAKARDAEEMAAETDPIRPARVYGELRRVLAPDAVTIGDGGDFVSYAGKYLEPSVPGTWLDPGPYGCLGTGMGYAMGARVTYPDRQICVLMGDGAAGFSLMDVESLVRQQLPVVIVVGNNGIWGLEKHPMRAMYGYDVAADLQPELRYDDVVRALGGAGETVAKAADLGPALQRAFDSGVPYLVNVLTDPADAYPRSSNLA</sequence>
<dbReference type="AlphaFoldDB" id="A0A1H3FGN6"/>
<dbReference type="Pfam" id="PF00205">
    <property type="entry name" value="TPP_enzyme_M"/>
    <property type="match status" value="1"/>
</dbReference>
<dbReference type="GO" id="GO:0030976">
    <property type="term" value="F:thiamine pyrophosphate binding"/>
    <property type="evidence" value="ECO:0007669"/>
    <property type="project" value="InterPro"/>
</dbReference>
<feature type="domain" description="Thiamine pyrophosphate enzyme N-terminal TPP-binding" evidence="7">
    <location>
        <begin position="9"/>
        <end position="128"/>
    </location>
</feature>
<accession>A0A1H3FGN6</accession>
<evidence type="ECO:0000256" key="1">
    <source>
        <dbReference type="ARBA" id="ARBA00001964"/>
    </source>
</evidence>
<dbReference type="CDD" id="cd07035">
    <property type="entry name" value="TPP_PYR_POX_like"/>
    <property type="match status" value="1"/>
</dbReference>
<dbReference type="InterPro" id="IPR029035">
    <property type="entry name" value="DHS-like_NAD/FAD-binding_dom"/>
</dbReference>
<dbReference type="NCBIfam" id="NF004516">
    <property type="entry name" value="PRK05858.1"/>
    <property type="match status" value="1"/>
</dbReference>
<evidence type="ECO:0000256" key="2">
    <source>
        <dbReference type="ARBA" id="ARBA00007812"/>
    </source>
</evidence>
<reference evidence="9" key="1">
    <citation type="submission" date="2016-10" db="EMBL/GenBank/DDBJ databases">
        <authorList>
            <person name="Varghese N."/>
            <person name="Submissions S."/>
        </authorList>
    </citation>
    <scope>NUCLEOTIDE SEQUENCE [LARGE SCALE GENOMIC DNA]</scope>
    <source>
        <strain evidence="9">DSM 45245</strain>
    </source>
</reference>
<proteinExistence type="inferred from homology"/>
<organism evidence="8 9">
    <name type="scientific">Micromonospora pattaloongensis</name>
    <dbReference type="NCBI Taxonomy" id="405436"/>
    <lineage>
        <taxon>Bacteria</taxon>
        <taxon>Bacillati</taxon>
        <taxon>Actinomycetota</taxon>
        <taxon>Actinomycetes</taxon>
        <taxon>Micromonosporales</taxon>
        <taxon>Micromonosporaceae</taxon>
        <taxon>Micromonospora</taxon>
    </lineage>
</organism>
<dbReference type="Proteomes" id="UP000242415">
    <property type="component" value="Unassembled WGS sequence"/>
</dbReference>
<dbReference type="PANTHER" id="PTHR18968:SF166">
    <property type="entry name" value="2-HYDROXYACYL-COA LYASE 2"/>
    <property type="match status" value="1"/>
</dbReference>
<dbReference type="InterPro" id="IPR029061">
    <property type="entry name" value="THDP-binding"/>
</dbReference>
<evidence type="ECO:0000259" key="6">
    <source>
        <dbReference type="Pfam" id="PF02775"/>
    </source>
</evidence>
<feature type="domain" description="Thiamine pyrophosphate enzyme TPP-binding" evidence="6">
    <location>
        <begin position="385"/>
        <end position="532"/>
    </location>
</feature>
<dbReference type="SUPFAM" id="SSF52518">
    <property type="entry name" value="Thiamin diphosphate-binding fold (THDP-binding)"/>
    <property type="match status" value="2"/>
</dbReference>